<evidence type="ECO:0000256" key="7">
    <source>
        <dbReference type="ARBA" id="ARBA00023136"/>
    </source>
</evidence>
<keyword evidence="5 10" id="KW-0256">Endoplasmic reticulum</keyword>
<dbReference type="InterPro" id="IPR007594">
    <property type="entry name" value="RFT1"/>
</dbReference>
<dbReference type="GO" id="GO:0034203">
    <property type="term" value="P:glycolipid translocation"/>
    <property type="evidence" value="ECO:0007669"/>
    <property type="project" value="TreeGrafter"/>
</dbReference>
<comment type="pathway">
    <text evidence="2">Protein modification; protein glycosylation.</text>
</comment>
<evidence type="ECO:0000256" key="10">
    <source>
        <dbReference type="RuleBase" id="RU365067"/>
    </source>
</evidence>
<feature type="transmembrane region" description="Helical" evidence="10">
    <location>
        <begin position="121"/>
        <end position="142"/>
    </location>
</feature>
<evidence type="ECO:0000256" key="3">
    <source>
        <dbReference type="ARBA" id="ARBA00010288"/>
    </source>
</evidence>
<name>A0AAD5E1Y0_UMBRA</name>
<sequence>MTTEKPSPGADDSKNVNNVLSSSVAGASYLILLQLASRMLTFALHQIVVRYSSAETLGIASVKLELLLSTILFLSREGFRCALLRGGNSQTTQEIKSDKPVSKDAVLVSSAEGQVQKITNLAYVPMIIGLVTTLTACVYYLSSIDDETALKYPFYRTSIVLFGLSAYCELIIEPLYIMALSNLYFKLRVSVEGICVLVRCVLTFGLTVLGSNGSATNRYGVLAFAVAQFAYSLVMVFGYAGFFINKVRSGQINGKTILPRKLVAVNEDGSTRTFWFDRELLDLSVTLTKQSLLKHVLTEGDKMLVSALSSDKDQGVYALVVNYGSLIVRILFGPLEETARTLFSKLLSDIGDQPLTKSQNRVLETSARILVTIFKFHILLGLIFICFATNYTATLIDLLVGSAWSQNTNAPLVLSFYCAYVPVMGINGISEAFVQAVATEQQLARLSKFMIVFSLIFVSSGVLFMHFMHLGAIGLILANIVNLGSRIIYSWIFIRKYFLDKRGQDVSLLSQMITIRNWFPSKVVLLAFASGWAVTRLSEEIIGWTTFREKVMHIAVGGVAALFALASM</sequence>
<evidence type="ECO:0000256" key="8">
    <source>
        <dbReference type="ARBA" id="ARBA00044793"/>
    </source>
</evidence>
<comment type="function">
    <text evidence="9 10">Intramembrane glycolipid transporter that operates in the biosynthetic pathway of dolichol-linked oligosaccharides, the glycan precursors employed in protein asparagine (N)-glycosylation. The sequential addition of sugars to dolichol pyrophosphate produces dolichol-linked oligosaccharides containing fourteen sugars, including two GlcNAcs, nine mannoses and three glucoses. Once assembled, the oligosaccharide is transferred from the lipid to nascent proteins by oligosaccharyltransferases. The assembly of dolichol-linked oligosaccharides begins on the cytosolic side of the endoplasmic reticulum membrane and finishes in its lumen. RFT1 could mediate the translocation of the cytosolically oriented intermediate DolPP-GlcNAc2Man5, produced by ALG11, into the ER lumen where dolichol-linked oligosaccharides assembly continues. However, the intramembrane lipid transporter activity could not be confirmed in vitro.</text>
</comment>
<comment type="caution">
    <text evidence="10">Lacks conserved residue(s) required for the propagation of feature annotation.</text>
</comment>
<dbReference type="PANTHER" id="PTHR13117">
    <property type="entry name" value="ENDOPLASMIC RETICULUM MULTISPAN TRANSMEMBRANE PROTEIN-RELATED"/>
    <property type="match status" value="1"/>
</dbReference>
<feature type="transmembrane region" description="Helical" evidence="10">
    <location>
        <begin position="473"/>
        <end position="494"/>
    </location>
</feature>
<dbReference type="AlphaFoldDB" id="A0AAD5E1Y0"/>
<accession>A0AAD5E1Y0</accession>
<reference evidence="11" key="1">
    <citation type="submission" date="2021-06" db="EMBL/GenBank/DDBJ databases">
        <authorList>
            <consortium name="DOE Joint Genome Institute"/>
            <person name="Mondo S.J."/>
            <person name="Amses K.R."/>
            <person name="Simmons D.R."/>
            <person name="Longcore J.E."/>
            <person name="Seto K."/>
            <person name="Alves G.H."/>
            <person name="Bonds A.E."/>
            <person name="Quandt C.A."/>
            <person name="Davis W.J."/>
            <person name="Chang Y."/>
            <person name="Letcher P.M."/>
            <person name="Powell M.J."/>
            <person name="Kuo A."/>
            <person name="Labutti K."/>
            <person name="Pangilinan J."/>
            <person name="Andreopoulos W."/>
            <person name="Tritt A."/>
            <person name="Riley R."/>
            <person name="Hundley H."/>
            <person name="Johnson J."/>
            <person name="Lipzen A."/>
            <person name="Barry K."/>
            <person name="Berbee M.L."/>
            <person name="Buchler N.E."/>
            <person name="Grigoriev I.V."/>
            <person name="Spatafora J.W."/>
            <person name="Stajich J.E."/>
            <person name="James T.Y."/>
        </authorList>
    </citation>
    <scope>NUCLEOTIDE SEQUENCE</scope>
    <source>
        <strain evidence="11">AG</strain>
    </source>
</reference>
<keyword evidence="4 10" id="KW-0812">Transmembrane</keyword>
<evidence type="ECO:0000313" key="12">
    <source>
        <dbReference type="Proteomes" id="UP001206595"/>
    </source>
</evidence>
<keyword evidence="6 10" id="KW-1133">Transmembrane helix</keyword>
<feature type="transmembrane region" description="Helical" evidence="10">
    <location>
        <begin position="221"/>
        <end position="244"/>
    </location>
</feature>
<feature type="transmembrane region" description="Helical" evidence="10">
    <location>
        <begin position="189"/>
        <end position="209"/>
    </location>
</feature>
<feature type="transmembrane region" description="Helical" evidence="10">
    <location>
        <begin position="369"/>
        <end position="392"/>
    </location>
</feature>
<evidence type="ECO:0000256" key="4">
    <source>
        <dbReference type="ARBA" id="ARBA00022692"/>
    </source>
</evidence>
<dbReference type="PANTHER" id="PTHR13117:SF5">
    <property type="entry name" value="PROTEIN RFT1 HOMOLOG"/>
    <property type="match status" value="1"/>
</dbReference>
<feature type="transmembrane region" description="Helical" evidence="10">
    <location>
        <begin position="412"/>
        <end position="434"/>
    </location>
</feature>
<feature type="transmembrane region" description="Helical" evidence="10">
    <location>
        <begin position="154"/>
        <end position="177"/>
    </location>
</feature>
<evidence type="ECO:0000256" key="9">
    <source>
        <dbReference type="ARBA" id="ARBA00045912"/>
    </source>
</evidence>
<dbReference type="Pfam" id="PF04506">
    <property type="entry name" value="Rft-1"/>
    <property type="match status" value="1"/>
</dbReference>
<evidence type="ECO:0000313" key="11">
    <source>
        <dbReference type="EMBL" id="KAI8575262.1"/>
    </source>
</evidence>
<gene>
    <name evidence="11" type="ORF">K450DRAFT_262491</name>
</gene>
<keyword evidence="7 10" id="KW-0472">Membrane</keyword>
<dbReference type="EMBL" id="MU620989">
    <property type="protein sequence ID" value="KAI8575262.1"/>
    <property type="molecule type" value="Genomic_DNA"/>
</dbReference>
<reference evidence="11" key="2">
    <citation type="journal article" date="2022" name="Proc. Natl. Acad. Sci. U.S.A.">
        <title>Diploid-dominant life cycles characterize the early evolution of Fungi.</title>
        <authorList>
            <person name="Amses K.R."/>
            <person name="Simmons D.R."/>
            <person name="Longcore J.E."/>
            <person name="Mondo S.J."/>
            <person name="Seto K."/>
            <person name="Jeronimo G.H."/>
            <person name="Bonds A.E."/>
            <person name="Quandt C.A."/>
            <person name="Davis W.J."/>
            <person name="Chang Y."/>
            <person name="Federici B.A."/>
            <person name="Kuo A."/>
            <person name="LaButti K."/>
            <person name="Pangilinan J."/>
            <person name="Andreopoulos W."/>
            <person name="Tritt A."/>
            <person name="Riley R."/>
            <person name="Hundley H."/>
            <person name="Johnson J."/>
            <person name="Lipzen A."/>
            <person name="Barry K."/>
            <person name="Lang B.F."/>
            <person name="Cuomo C.A."/>
            <person name="Buchler N.E."/>
            <person name="Grigoriev I.V."/>
            <person name="Spatafora J.W."/>
            <person name="Stajich J.E."/>
            <person name="James T.Y."/>
        </authorList>
    </citation>
    <scope>NUCLEOTIDE SEQUENCE</scope>
    <source>
        <strain evidence="11">AG</strain>
    </source>
</reference>
<evidence type="ECO:0000256" key="1">
    <source>
        <dbReference type="ARBA" id="ARBA00004477"/>
    </source>
</evidence>
<organism evidence="11 12">
    <name type="scientific">Umbelopsis ramanniana AG</name>
    <dbReference type="NCBI Taxonomy" id="1314678"/>
    <lineage>
        <taxon>Eukaryota</taxon>
        <taxon>Fungi</taxon>
        <taxon>Fungi incertae sedis</taxon>
        <taxon>Mucoromycota</taxon>
        <taxon>Mucoromycotina</taxon>
        <taxon>Umbelopsidomycetes</taxon>
        <taxon>Umbelopsidales</taxon>
        <taxon>Umbelopsidaceae</taxon>
        <taxon>Umbelopsis</taxon>
    </lineage>
</organism>
<evidence type="ECO:0000256" key="2">
    <source>
        <dbReference type="ARBA" id="ARBA00004922"/>
    </source>
</evidence>
<keyword evidence="10" id="KW-0813">Transport</keyword>
<comment type="similarity">
    <text evidence="3 10">Belongs to the RFT1 family.</text>
</comment>
<feature type="transmembrane region" description="Helical" evidence="10">
    <location>
        <begin position="20"/>
        <end position="40"/>
    </location>
</feature>
<evidence type="ECO:0000256" key="5">
    <source>
        <dbReference type="ARBA" id="ARBA00022824"/>
    </source>
</evidence>
<dbReference type="GeneID" id="75917833"/>
<comment type="subcellular location">
    <subcellularLocation>
        <location evidence="1 10">Endoplasmic reticulum membrane</location>
        <topology evidence="1 10">Multi-pass membrane protein</topology>
    </subcellularLocation>
</comment>
<dbReference type="GO" id="GO:0005789">
    <property type="term" value="C:endoplasmic reticulum membrane"/>
    <property type="evidence" value="ECO:0007669"/>
    <property type="project" value="UniProtKB-SubCell"/>
</dbReference>
<protein>
    <recommendedName>
        <fullName evidence="8 10">Man(5)GlcNAc(2)-PP-dolichol translocation protein RFT1</fullName>
    </recommendedName>
</protein>
<keyword evidence="12" id="KW-1185">Reference proteome</keyword>
<comment type="caution">
    <text evidence="11">The sequence shown here is derived from an EMBL/GenBank/DDBJ whole genome shotgun (WGS) entry which is preliminary data.</text>
</comment>
<dbReference type="GO" id="GO:0006488">
    <property type="term" value="P:dolichol-linked oligosaccharide biosynthetic process"/>
    <property type="evidence" value="ECO:0007669"/>
    <property type="project" value="InterPro"/>
</dbReference>
<feature type="transmembrane region" description="Helical" evidence="10">
    <location>
        <begin position="446"/>
        <end position="467"/>
    </location>
</feature>
<proteinExistence type="inferred from homology"/>
<dbReference type="RefSeq" id="XP_051440266.1">
    <property type="nucleotide sequence ID" value="XM_051592490.1"/>
</dbReference>
<evidence type="ECO:0000256" key="6">
    <source>
        <dbReference type="ARBA" id="ARBA00022989"/>
    </source>
</evidence>
<dbReference type="Proteomes" id="UP001206595">
    <property type="component" value="Unassembled WGS sequence"/>
</dbReference>